<dbReference type="AlphaFoldDB" id="A0A6A5TGH6"/>
<proteinExistence type="predicted"/>
<evidence type="ECO:0000313" key="1">
    <source>
        <dbReference type="EMBL" id="KAF1950742.1"/>
    </source>
</evidence>
<organism evidence="1 2">
    <name type="scientific">Byssothecium circinans</name>
    <dbReference type="NCBI Taxonomy" id="147558"/>
    <lineage>
        <taxon>Eukaryota</taxon>
        <taxon>Fungi</taxon>
        <taxon>Dikarya</taxon>
        <taxon>Ascomycota</taxon>
        <taxon>Pezizomycotina</taxon>
        <taxon>Dothideomycetes</taxon>
        <taxon>Pleosporomycetidae</taxon>
        <taxon>Pleosporales</taxon>
        <taxon>Massarineae</taxon>
        <taxon>Massarinaceae</taxon>
        <taxon>Byssothecium</taxon>
    </lineage>
</organism>
<evidence type="ECO:0000313" key="2">
    <source>
        <dbReference type="Proteomes" id="UP000800035"/>
    </source>
</evidence>
<name>A0A6A5TGH6_9PLEO</name>
<keyword evidence="2" id="KW-1185">Reference proteome</keyword>
<gene>
    <name evidence="1" type="ORF">CC80DRAFT_554097</name>
</gene>
<sequence>MEYDPAVFRRLDEVQRANQAVINAFAAHPAFEAQRSKGKGRIFTLWEYSTETDGILDNLLKNYPLTDTPAPRHSRMQTTWTDELSESEQHEMRDDAVGRCIIVHQMIHVPADRVANMFHEEVTPDMGDDVRKAAKLVHYVIFEIDSEKAREEEQRQRAQEQLLEI</sequence>
<accession>A0A6A5TGH6</accession>
<protein>
    <submittedName>
        <fullName evidence="1">Uncharacterized protein</fullName>
    </submittedName>
</protein>
<reference evidence="1" key="1">
    <citation type="journal article" date="2020" name="Stud. Mycol.">
        <title>101 Dothideomycetes genomes: a test case for predicting lifestyles and emergence of pathogens.</title>
        <authorList>
            <person name="Haridas S."/>
            <person name="Albert R."/>
            <person name="Binder M."/>
            <person name="Bloem J."/>
            <person name="Labutti K."/>
            <person name="Salamov A."/>
            <person name="Andreopoulos B."/>
            <person name="Baker S."/>
            <person name="Barry K."/>
            <person name="Bills G."/>
            <person name="Bluhm B."/>
            <person name="Cannon C."/>
            <person name="Castanera R."/>
            <person name="Culley D."/>
            <person name="Daum C."/>
            <person name="Ezra D."/>
            <person name="Gonzalez J."/>
            <person name="Henrissat B."/>
            <person name="Kuo A."/>
            <person name="Liang C."/>
            <person name="Lipzen A."/>
            <person name="Lutzoni F."/>
            <person name="Magnuson J."/>
            <person name="Mondo S."/>
            <person name="Nolan M."/>
            <person name="Ohm R."/>
            <person name="Pangilinan J."/>
            <person name="Park H.-J."/>
            <person name="Ramirez L."/>
            <person name="Alfaro M."/>
            <person name="Sun H."/>
            <person name="Tritt A."/>
            <person name="Yoshinaga Y."/>
            <person name="Zwiers L.-H."/>
            <person name="Turgeon B."/>
            <person name="Goodwin S."/>
            <person name="Spatafora J."/>
            <person name="Crous P."/>
            <person name="Grigoriev I."/>
        </authorList>
    </citation>
    <scope>NUCLEOTIDE SEQUENCE</scope>
    <source>
        <strain evidence="1">CBS 675.92</strain>
    </source>
</reference>
<dbReference type="EMBL" id="ML977023">
    <property type="protein sequence ID" value="KAF1950742.1"/>
    <property type="molecule type" value="Genomic_DNA"/>
</dbReference>
<dbReference type="Proteomes" id="UP000800035">
    <property type="component" value="Unassembled WGS sequence"/>
</dbReference>